<organism evidence="2 3">
    <name type="scientific">Cellvibrio mixtus</name>
    <dbReference type="NCBI Taxonomy" id="39650"/>
    <lineage>
        <taxon>Bacteria</taxon>
        <taxon>Pseudomonadati</taxon>
        <taxon>Pseudomonadota</taxon>
        <taxon>Gammaproteobacteria</taxon>
        <taxon>Cellvibrionales</taxon>
        <taxon>Cellvibrionaceae</taxon>
        <taxon>Cellvibrio</taxon>
    </lineage>
</organism>
<feature type="transmembrane region" description="Helical" evidence="1">
    <location>
        <begin position="28"/>
        <end position="47"/>
    </location>
</feature>
<reference evidence="3" key="1">
    <citation type="submission" date="2017-05" db="EMBL/GenBank/DDBJ databases">
        <authorList>
            <person name="Barney B.M."/>
        </authorList>
    </citation>
    <scope>NUCLEOTIDE SEQUENCE [LARGE SCALE GENOMIC DNA]</scope>
    <source>
        <strain evidence="3">PSBB022</strain>
    </source>
</reference>
<evidence type="ECO:0008006" key="4">
    <source>
        <dbReference type="Google" id="ProtNLM"/>
    </source>
</evidence>
<proteinExistence type="predicted"/>
<dbReference type="AlphaFoldDB" id="A0A266Q3N8"/>
<keyword evidence="1" id="KW-0472">Membrane</keyword>
<dbReference type="RefSeq" id="WP_094985544.1">
    <property type="nucleotide sequence ID" value="NZ_NHNI01000002.1"/>
</dbReference>
<comment type="caution">
    <text evidence="2">The sequence shown here is derived from an EMBL/GenBank/DDBJ whole genome shotgun (WGS) entry which is preliminary data.</text>
</comment>
<evidence type="ECO:0000256" key="1">
    <source>
        <dbReference type="SAM" id="Phobius"/>
    </source>
</evidence>
<dbReference type="EMBL" id="NHNI01000002">
    <property type="protein sequence ID" value="OZY84497.1"/>
    <property type="molecule type" value="Genomic_DNA"/>
</dbReference>
<name>A0A266Q3N8_9GAMM</name>
<dbReference type="InterPro" id="IPR011846">
    <property type="entry name" value="Cyd_oper_YbgE"/>
</dbReference>
<feature type="transmembrane region" description="Helical" evidence="1">
    <location>
        <begin position="59"/>
        <end position="77"/>
    </location>
</feature>
<keyword evidence="3" id="KW-1185">Reference proteome</keyword>
<dbReference type="Pfam" id="PF09600">
    <property type="entry name" value="Cyd_oper_YbgE"/>
    <property type="match status" value="1"/>
</dbReference>
<keyword evidence="1" id="KW-1133">Transmembrane helix</keyword>
<evidence type="ECO:0000313" key="3">
    <source>
        <dbReference type="Proteomes" id="UP000216101"/>
    </source>
</evidence>
<dbReference type="Proteomes" id="UP000216101">
    <property type="component" value="Unassembled WGS sequence"/>
</dbReference>
<gene>
    <name evidence="2" type="ORF">CBP51_14950</name>
</gene>
<keyword evidence="1" id="KW-0812">Transmembrane</keyword>
<feature type="transmembrane region" description="Helical" evidence="1">
    <location>
        <begin position="83"/>
        <end position="103"/>
    </location>
</feature>
<evidence type="ECO:0000313" key="2">
    <source>
        <dbReference type="EMBL" id="OZY84497.1"/>
    </source>
</evidence>
<protein>
    <recommendedName>
        <fullName evidence="4">Cyd operon protein YbgE</fullName>
    </recommendedName>
</protein>
<accession>A0A266Q3N8</accession>
<sequence>MSSSNPLPRKAPVTPLVEKPAPLGGGRVFIFCLSLTVMVLISAWPHFLGSTPETMNHNAAMVLMLGMSCGFVYGIGFTPKLRIWRWLFSAWSALGLMLLGVLMRVMG</sequence>